<evidence type="ECO:0000313" key="1">
    <source>
        <dbReference type="EMBL" id="JAI05609.1"/>
    </source>
</evidence>
<organism evidence="1">
    <name type="scientific">Anguilla anguilla</name>
    <name type="common">European freshwater eel</name>
    <name type="synonym">Muraena anguilla</name>
    <dbReference type="NCBI Taxonomy" id="7936"/>
    <lineage>
        <taxon>Eukaryota</taxon>
        <taxon>Metazoa</taxon>
        <taxon>Chordata</taxon>
        <taxon>Craniata</taxon>
        <taxon>Vertebrata</taxon>
        <taxon>Euteleostomi</taxon>
        <taxon>Actinopterygii</taxon>
        <taxon>Neopterygii</taxon>
        <taxon>Teleostei</taxon>
        <taxon>Anguilliformes</taxon>
        <taxon>Anguillidae</taxon>
        <taxon>Anguilla</taxon>
    </lineage>
</organism>
<proteinExistence type="predicted"/>
<accession>A0A0E9XV79</accession>
<name>A0A0E9XV79_ANGAN</name>
<reference evidence="1" key="2">
    <citation type="journal article" date="2015" name="Fish Shellfish Immunol.">
        <title>Early steps in the European eel (Anguilla anguilla)-Vibrio vulnificus interaction in the gills: Role of the RtxA13 toxin.</title>
        <authorList>
            <person name="Callol A."/>
            <person name="Pajuelo D."/>
            <person name="Ebbesson L."/>
            <person name="Teles M."/>
            <person name="MacKenzie S."/>
            <person name="Amaro C."/>
        </authorList>
    </citation>
    <scope>NUCLEOTIDE SEQUENCE</scope>
</reference>
<reference evidence="1" key="1">
    <citation type="submission" date="2014-11" db="EMBL/GenBank/DDBJ databases">
        <authorList>
            <person name="Amaro Gonzalez C."/>
        </authorList>
    </citation>
    <scope>NUCLEOTIDE SEQUENCE</scope>
</reference>
<sequence>MDLSVASQLTHVHIKGNVHSQARDCNLKIGNKLECV</sequence>
<dbReference type="AlphaFoldDB" id="A0A0E9XV79"/>
<protein>
    <submittedName>
        <fullName evidence="1">Uncharacterized protein</fullName>
    </submittedName>
</protein>
<dbReference type="EMBL" id="GBXM01002969">
    <property type="protein sequence ID" value="JAI05609.1"/>
    <property type="molecule type" value="Transcribed_RNA"/>
</dbReference>